<evidence type="ECO:0000256" key="10">
    <source>
        <dbReference type="ARBA" id="ARBA00022989"/>
    </source>
</evidence>
<evidence type="ECO:0000313" key="16">
    <source>
        <dbReference type="Proteomes" id="UP001469365"/>
    </source>
</evidence>
<gene>
    <name evidence="15" type="ORF">WMW72_15995</name>
</gene>
<dbReference type="PANTHER" id="PTHR35864:SF1">
    <property type="entry name" value="ZINC METALLOPROTEASE YWHC-RELATED"/>
    <property type="match status" value="1"/>
</dbReference>
<feature type="transmembrane region" description="Helical" evidence="13">
    <location>
        <begin position="90"/>
        <end position="116"/>
    </location>
</feature>
<evidence type="ECO:0000256" key="9">
    <source>
        <dbReference type="ARBA" id="ARBA00022833"/>
    </source>
</evidence>
<keyword evidence="4" id="KW-1003">Cell membrane</keyword>
<feature type="transmembrane region" description="Helical" evidence="13">
    <location>
        <begin position="136"/>
        <end position="153"/>
    </location>
</feature>
<sequence length="229" mass="25985">MNWDSFLAYPVAELPFVFLVLLLAFTVHEFSHAYLADKFGDPTPRAMGRVTLNPRAHLDWLGMIFFLIVGIGWARPVLINRGRFKRPRAMGIAVSFAGPFSNLVLGFISLVLMFMVHSFGWLQGMSAGTALAVSTFLRYMVITNIFLFILNLIPFPPLDGYRILEDLLPVRWAIKLQQVQQWLFYAVLLMFFIPPLRAVTLGPIFALQYDILGFFIRVLTPVFGPLNGL</sequence>
<feature type="transmembrane region" description="Helical" evidence="13">
    <location>
        <begin position="7"/>
        <end position="27"/>
    </location>
</feature>
<dbReference type="Proteomes" id="UP001469365">
    <property type="component" value="Unassembled WGS sequence"/>
</dbReference>
<evidence type="ECO:0000256" key="3">
    <source>
        <dbReference type="ARBA" id="ARBA00007931"/>
    </source>
</evidence>
<feature type="transmembrane region" description="Helical" evidence="13">
    <location>
        <begin position="60"/>
        <end position="78"/>
    </location>
</feature>
<dbReference type="InterPro" id="IPR044537">
    <property type="entry name" value="Rip2-like"/>
</dbReference>
<dbReference type="GO" id="GO:0008233">
    <property type="term" value="F:peptidase activity"/>
    <property type="evidence" value="ECO:0007669"/>
    <property type="project" value="UniProtKB-KW"/>
</dbReference>
<evidence type="ECO:0000256" key="8">
    <source>
        <dbReference type="ARBA" id="ARBA00022801"/>
    </source>
</evidence>
<keyword evidence="5 15" id="KW-0645">Protease</keyword>
<keyword evidence="16" id="KW-1185">Reference proteome</keyword>
<evidence type="ECO:0000313" key="15">
    <source>
        <dbReference type="EMBL" id="MEK8129409.1"/>
    </source>
</evidence>
<name>A0ABU9DKR3_9BACL</name>
<keyword evidence="11" id="KW-0482">Metalloprotease</keyword>
<evidence type="ECO:0000256" key="1">
    <source>
        <dbReference type="ARBA" id="ARBA00001947"/>
    </source>
</evidence>
<evidence type="ECO:0000256" key="4">
    <source>
        <dbReference type="ARBA" id="ARBA00022475"/>
    </source>
</evidence>
<keyword evidence="12 13" id="KW-0472">Membrane</keyword>
<dbReference type="PANTHER" id="PTHR35864">
    <property type="entry name" value="ZINC METALLOPROTEASE MJ0611-RELATED"/>
    <property type="match status" value="1"/>
</dbReference>
<comment type="subcellular location">
    <subcellularLocation>
        <location evidence="2">Cell membrane</location>
        <topology evidence="2">Multi-pass membrane protein</topology>
    </subcellularLocation>
</comment>
<accession>A0ABU9DKR3</accession>
<dbReference type="GO" id="GO:0006508">
    <property type="term" value="P:proteolysis"/>
    <property type="evidence" value="ECO:0007669"/>
    <property type="project" value="UniProtKB-KW"/>
</dbReference>
<evidence type="ECO:0000256" key="13">
    <source>
        <dbReference type="SAM" id="Phobius"/>
    </source>
</evidence>
<protein>
    <submittedName>
        <fullName evidence="15">Site-2 protease family protein</fullName>
    </submittedName>
</protein>
<keyword evidence="10 13" id="KW-1133">Transmembrane helix</keyword>
<evidence type="ECO:0000259" key="14">
    <source>
        <dbReference type="Pfam" id="PF02163"/>
    </source>
</evidence>
<evidence type="ECO:0000256" key="6">
    <source>
        <dbReference type="ARBA" id="ARBA00022692"/>
    </source>
</evidence>
<feature type="domain" description="Peptidase M50" evidence="14">
    <location>
        <begin position="131"/>
        <end position="192"/>
    </location>
</feature>
<evidence type="ECO:0000256" key="12">
    <source>
        <dbReference type="ARBA" id="ARBA00023136"/>
    </source>
</evidence>
<reference evidence="15 16" key="1">
    <citation type="submission" date="2024-04" db="EMBL/GenBank/DDBJ databases">
        <title>draft genome sequnece of Paenibacillus filicis.</title>
        <authorList>
            <person name="Kim D.-U."/>
        </authorList>
    </citation>
    <scope>NUCLEOTIDE SEQUENCE [LARGE SCALE GENOMIC DNA]</scope>
    <source>
        <strain evidence="15 16">KACC14197</strain>
    </source>
</reference>
<dbReference type="Pfam" id="PF02163">
    <property type="entry name" value="Peptidase_M50"/>
    <property type="match status" value="2"/>
</dbReference>
<organism evidence="15 16">
    <name type="scientific">Paenibacillus filicis</name>
    <dbReference type="NCBI Taxonomy" id="669464"/>
    <lineage>
        <taxon>Bacteria</taxon>
        <taxon>Bacillati</taxon>
        <taxon>Bacillota</taxon>
        <taxon>Bacilli</taxon>
        <taxon>Bacillales</taxon>
        <taxon>Paenibacillaceae</taxon>
        <taxon>Paenibacillus</taxon>
    </lineage>
</organism>
<keyword evidence="6 13" id="KW-0812">Transmembrane</keyword>
<dbReference type="RefSeq" id="WP_341416505.1">
    <property type="nucleotide sequence ID" value="NZ_JBBPCC010000009.1"/>
</dbReference>
<dbReference type="CDD" id="cd06158">
    <property type="entry name" value="S2P-M50_like_1"/>
    <property type="match status" value="1"/>
</dbReference>
<keyword evidence="8" id="KW-0378">Hydrolase</keyword>
<comment type="caution">
    <text evidence="15">The sequence shown here is derived from an EMBL/GenBank/DDBJ whole genome shotgun (WGS) entry which is preliminary data.</text>
</comment>
<dbReference type="InterPro" id="IPR052348">
    <property type="entry name" value="Metallopeptidase_M50B"/>
</dbReference>
<keyword evidence="9" id="KW-0862">Zinc</keyword>
<evidence type="ECO:0000256" key="5">
    <source>
        <dbReference type="ARBA" id="ARBA00022670"/>
    </source>
</evidence>
<proteinExistence type="inferred from homology"/>
<dbReference type="EMBL" id="JBBPCC010000009">
    <property type="protein sequence ID" value="MEK8129409.1"/>
    <property type="molecule type" value="Genomic_DNA"/>
</dbReference>
<comment type="cofactor">
    <cofactor evidence="1">
        <name>Zn(2+)</name>
        <dbReference type="ChEBI" id="CHEBI:29105"/>
    </cofactor>
</comment>
<dbReference type="InterPro" id="IPR008915">
    <property type="entry name" value="Peptidase_M50"/>
</dbReference>
<comment type="similarity">
    <text evidence="3">Belongs to the peptidase M50B family.</text>
</comment>
<evidence type="ECO:0000256" key="7">
    <source>
        <dbReference type="ARBA" id="ARBA00022723"/>
    </source>
</evidence>
<evidence type="ECO:0000256" key="11">
    <source>
        <dbReference type="ARBA" id="ARBA00023049"/>
    </source>
</evidence>
<feature type="transmembrane region" description="Helical" evidence="13">
    <location>
        <begin position="182"/>
        <end position="205"/>
    </location>
</feature>
<evidence type="ECO:0000256" key="2">
    <source>
        <dbReference type="ARBA" id="ARBA00004651"/>
    </source>
</evidence>
<feature type="domain" description="Peptidase M50" evidence="14">
    <location>
        <begin position="17"/>
        <end position="129"/>
    </location>
</feature>
<keyword evidence="7" id="KW-0479">Metal-binding</keyword>